<comment type="caution">
    <text evidence="2">The sequence shown here is derived from an EMBL/GenBank/DDBJ whole genome shotgun (WGS) entry which is preliminary data.</text>
</comment>
<organism evidence="2 3">
    <name type="scientific">Panacagrimonas perspica</name>
    <dbReference type="NCBI Taxonomy" id="381431"/>
    <lineage>
        <taxon>Bacteria</taxon>
        <taxon>Pseudomonadati</taxon>
        <taxon>Pseudomonadota</taxon>
        <taxon>Gammaproteobacteria</taxon>
        <taxon>Nevskiales</taxon>
        <taxon>Nevskiaceae</taxon>
        <taxon>Panacagrimonas</taxon>
    </lineage>
</organism>
<sequence>MNKPPDPQSTSQQTTRRTGWRLWIIALVVVVVALLGMWRTALYRLESGVLRVLGPDADLQDVSVGWPGVVVIKKLSLKSPEGWPAKETLRADRVQIVPTLRSLFSDRMIVRRVKIDGGYLSVLRNKQSQLKLVPSIFDPAYRREPPKPYSERLHVTIEHVELGHSTIDFYDASVEEGKLVKLQLVDVEADLHGLRMPERDAHTQVDIKGVVKGEKNDDGERLDGPFTVKGQVQVATRESELAIKLDGVDMRLLEPYLLRRSETGVKRGKLSMELTSTVKDRHLDAPGTLVLEDLKLRPGDNFGSTFMGMPRQAVLATLKDRDGKITLDFNLEGDLGNTRFSLNDTMAVRVAVGAAGALGIGLVDVIKGVGTFGGDTVEATGDAIGKLFGKGKSDDEDEDESKAPPP</sequence>
<dbReference type="PANTHER" id="PTHR30441">
    <property type="entry name" value="DUF748 DOMAIN-CONTAINING PROTEIN"/>
    <property type="match status" value="1"/>
</dbReference>
<dbReference type="InterPro" id="IPR008023">
    <property type="entry name" value="DUF748"/>
</dbReference>
<proteinExistence type="predicted"/>
<dbReference type="RefSeq" id="WP_133879607.1">
    <property type="nucleotide sequence ID" value="NZ_MWIN01000022.1"/>
</dbReference>
<name>A0A4V3F646_9GAMM</name>
<evidence type="ECO:0000256" key="1">
    <source>
        <dbReference type="SAM" id="Phobius"/>
    </source>
</evidence>
<feature type="transmembrane region" description="Helical" evidence="1">
    <location>
        <begin position="20"/>
        <end position="38"/>
    </location>
</feature>
<dbReference type="OrthoDB" id="9757969at2"/>
<evidence type="ECO:0000313" key="2">
    <source>
        <dbReference type="EMBL" id="TDU30976.1"/>
    </source>
</evidence>
<accession>A0A4V3F646</accession>
<gene>
    <name evidence="2" type="ORF">DFR24_0334</name>
</gene>
<protein>
    <submittedName>
        <fullName evidence="2">Uncharacterized protein DUF748</fullName>
    </submittedName>
</protein>
<keyword evidence="1" id="KW-0812">Transmembrane</keyword>
<evidence type="ECO:0000313" key="3">
    <source>
        <dbReference type="Proteomes" id="UP000295341"/>
    </source>
</evidence>
<dbReference type="PANTHER" id="PTHR30441:SF4">
    <property type="entry name" value="PROTEIN ASMA"/>
    <property type="match status" value="1"/>
</dbReference>
<dbReference type="GO" id="GO:0005886">
    <property type="term" value="C:plasma membrane"/>
    <property type="evidence" value="ECO:0007669"/>
    <property type="project" value="TreeGrafter"/>
</dbReference>
<reference evidence="2 3" key="1">
    <citation type="submission" date="2019-03" db="EMBL/GenBank/DDBJ databases">
        <title>Genomic Encyclopedia of Type Strains, Phase IV (KMG-IV): sequencing the most valuable type-strain genomes for metagenomic binning, comparative biology and taxonomic classification.</title>
        <authorList>
            <person name="Goeker M."/>
        </authorList>
    </citation>
    <scope>NUCLEOTIDE SEQUENCE [LARGE SCALE GENOMIC DNA]</scope>
    <source>
        <strain evidence="2 3">DSM 26377</strain>
    </source>
</reference>
<dbReference type="GO" id="GO:0090313">
    <property type="term" value="P:regulation of protein targeting to membrane"/>
    <property type="evidence" value="ECO:0007669"/>
    <property type="project" value="TreeGrafter"/>
</dbReference>
<dbReference type="Pfam" id="PF05359">
    <property type="entry name" value="DUF748"/>
    <property type="match status" value="1"/>
</dbReference>
<keyword evidence="3" id="KW-1185">Reference proteome</keyword>
<keyword evidence="1" id="KW-1133">Transmembrane helix</keyword>
<dbReference type="AlphaFoldDB" id="A0A4V3F646"/>
<dbReference type="EMBL" id="SOBT01000008">
    <property type="protein sequence ID" value="TDU30976.1"/>
    <property type="molecule type" value="Genomic_DNA"/>
</dbReference>
<keyword evidence="1" id="KW-0472">Membrane</keyword>
<dbReference type="InterPro" id="IPR052894">
    <property type="entry name" value="AsmA-related"/>
</dbReference>
<dbReference type="Proteomes" id="UP000295341">
    <property type="component" value="Unassembled WGS sequence"/>
</dbReference>